<comment type="function">
    <text evidence="1 2">Seems to be required for maximal rate of protein biosynthesis. Enhances ribosome dissociation into subunits and stabilizes the binding of the initiator Met-tRNA(I) to 40 S ribosomal subunits.</text>
</comment>
<dbReference type="GO" id="GO:0003743">
    <property type="term" value="F:translation initiation factor activity"/>
    <property type="evidence" value="ECO:0007669"/>
    <property type="project" value="UniProtKB-UniRule"/>
</dbReference>
<dbReference type="HAMAP" id="MF_00216">
    <property type="entry name" value="aIF_1A"/>
    <property type="match status" value="1"/>
</dbReference>
<comment type="caution">
    <text evidence="6">The sequence shown here is derived from an EMBL/GenBank/DDBJ whole genome shotgun (WGS) entry which is preliminary data.</text>
</comment>
<gene>
    <name evidence="6" type="primary">eif1A</name>
    <name evidence="2" type="synonym">eif1a</name>
    <name evidence="6" type="ORF">J4203_00745</name>
</gene>
<accession>A0A8T4L728</accession>
<dbReference type="Proteomes" id="UP000678237">
    <property type="component" value="Unassembled WGS sequence"/>
</dbReference>
<dbReference type="InterPro" id="IPR012340">
    <property type="entry name" value="NA-bd_OB-fold"/>
</dbReference>
<dbReference type="InterPro" id="IPR006196">
    <property type="entry name" value="RNA-binding_domain_S1_IF1"/>
</dbReference>
<keyword evidence="2 3" id="KW-0648">Protein biosynthesis</keyword>
<dbReference type="AlphaFoldDB" id="A0A8T4L728"/>
<dbReference type="NCBIfam" id="TIGR00523">
    <property type="entry name" value="eIF-1A"/>
    <property type="match status" value="1"/>
</dbReference>
<dbReference type="SMART" id="SM00652">
    <property type="entry name" value="eIF1a"/>
    <property type="match status" value="1"/>
</dbReference>
<dbReference type="InterPro" id="IPR001253">
    <property type="entry name" value="TIF_eIF-1A"/>
</dbReference>
<evidence type="ECO:0000256" key="2">
    <source>
        <dbReference type="HAMAP-Rule" id="MF_00216"/>
    </source>
</evidence>
<dbReference type="Pfam" id="PF01176">
    <property type="entry name" value="eIF-1a"/>
    <property type="match status" value="1"/>
</dbReference>
<reference evidence="6" key="1">
    <citation type="submission" date="2021-03" db="EMBL/GenBank/DDBJ databases">
        <authorList>
            <person name="Jaffe A."/>
        </authorList>
    </citation>
    <scope>NUCLEOTIDE SEQUENCE</scope>
    <source>
        <strain evidence="6">RIFCSPLOWO2_01_FULL_58_19</strain>
    </source>
</reference>
<evidence type="ECO:0000256" key="4">
    <source>
        <dbReference type="RuleBase" id="RU004364"/>
    </source>
</evidence>
<comment type="similarity">
    <text evidence="2 4">Belongs to the eIF-1A family.</text>
</comment>
<evidence type="ECO:0000313" key="7">
    <source>
        <dbReference type="Proteomes" id="UP000678237"/>
    </source>
</evidence>
<dbReference type="CDD" id="cd05793">
    <property type="entry name" value="S1_IF1A"/>
    <property type="match status" value="1"/>
</dbReference>
<dbReference type="SUPFAM" id="SSF50249">
    <property type="entry name" value="Nucleic acid-binding proteins"/>
    <property type="match status" value="1"/>
</dbReference>
<dbReference type="GO" id="GO:0003723">
    <property type="term" value="F:RNA binding"/>
    <property type="evidence" value="ECO:0007669"/>
    <property type="project" value="InterPro"/>
</dbReference>
<feature type="domain" description="S1-like" evidence="5">
    <location>
        <begin position="10"/>
        <end position="84"/>
    </location>
</feature>
<reference evidence="6" key="2">
    <citation type="submission" date="2021-05" db="EMBL/GenBank/DDBJ databases">
        <title>Protein family content uncovers lineage relationships and bacterial pathway maintenance mechanisms in DPANN archaea.</title>
        <authorList>
            <person name="Castelle C.J."/>
            <person name="Meheust R."/>
            <person name="Jaffe A.L."/>
            <person name="Seitz K."/>
            <person name="Gong X."/>
            <person name="Baker B.J."/>
            <person name="Banfield J.F."/>
        </authorList>
    </citation>
    <scope>NUCLEOTIDE SEQUENCE</scope>
    <source>
        <strain evidence="6">RIFCSPLOWO2_01_FULL_58_19</strain>
    </source>
</reference>
<evidence type="ECO:0000259" key="5">
    <source>
        <dbReference type="PROSITE" id="PS50832"/>
    </source>
</evidence>
<dbReference type="EMBL" id="JAGVWE010000002">
    <property type="protein sequence ID" value="MBS3062374.1"/>
    <property type="molecule type" value="Genomic_DNA"/>
</dbReference>
<keyword evidence="2 3" id="KW-0396">Initiation factor</keyword>
<dbReference type="Gene3D" id="2.40.50.140">
    <property type="entry name" value="Nucleic acid-binding proteins"/>
    <property type="match status" value="1"/>
</dbReference>
<organism evidence="6 7">
    <name type="scientific">Candidatus Iainarchaeum sp</name>
    <dbReference type="NCBI Taxonomy" id="3101447"/>
    <lineage>
        <taxon>Archaea</taxon>
        <taxon>Candidatus Iainarchaeota</taxon>
        <taxon>Candidatus Iainarchaeia</taxon>
        <taxon>Candidatus Iainarchaeales</taxon>
        <taxon>Candidatus Iainarchaeaceae</taxon>
        <taxon>Candidatus Iainarchaeum</taxon>
    </lineage>
</organism>
<name>A0A8T4L728_9ARCH</name>
<dbReference type="PROSITE" id="PS50832">
    <property type="entry name" value="S1_IF1_TYPE"/>
    <property type="match status" value="1"/>
</dbReference>
<sequence length="102" mass="12313">MEQKRQEEIRKIRLPKRDTLEQFGLITQLVGGFHIKALCEDGQERICRIPGKMKKRIWMRLNDIVILKLWDFQPIKADIVWRFTEVQAHHLKNKGYLQKLPY</sequence>
<evidence type="ECO:0000256" key="3">
    <source>
        <dbReference type="PROSITE-ProRule" id="PRU00181"/>
    </source>
</evidence>
<proteinExistence type="inferred from homology"/>
<evidence type="ECO:0000256" key="1">
    <source>
        <dbReference type="ARBA" id="ARBA00025502"/>
    </source>
</evidence>
<evidence type="ECO:0000313" key="6">
    <source>
        <dbReference type="EMBL" id="MBS3062374.1"/>
    </source>
</evidence>
<dbReference type="NCBIfam" id="NF003085">
    <property type="entry name" value="PRK04012.1-5"/>
    <property type="match status" value="1"/>
</dbReference>
<dbReference type="PANTHER" id="PTHR21668">
    <property type="entry name" value="EIF-1A"/>
    <property type="match status" value="1"/>
</dbReference>
<protein>
    <recommendedName>
        <fullName evidence="2">Translation initiation factor 1A</fullName>
        <shortName evidence="2">aIF-1A</shortName>
    </recommendedName>
</protein>
<dbReference type="NCBIfam" id="NF003084">
    <property type="entry name" value="PRK04012.1-3"/>
    <property type="match status" value="1"/>
</dbReference>